<feature type="compositionally biased region" description="Gly residues" evidence="1">
    <location>
        <begin position="212"/>
        <end position="260"/>
    </location>
</feature>
<feature type="compositionally biased region" description="Basic and acidic residues" evidence="1">
    <location>
        <begin position="138"/>
        <end position="151"/>
    </location>
</feature>
<feature type="region of interest" description="Disordered" evidence="1">
    <location>
        <begin position="329"/>
        <end position="348"/>
    </location>
</feature>
<organism evidence="2 3">
    <name type="scientific">Mycobacteroides abscessus subsp. bolletii</name>
    <dbReference type="NCBI Taxonomy" id="319705"/>
    <lineage>
        <taxon>Bacteria</taxon>
        <taxon>Bacillati</taxon>
        <taxon>Actinomycetota</taxon>
        <taxon>Actinomycetes</taxon>
        <taxon>Mycobacteriales</taxon>
        <taxon>Mycobacteriaceae</taxon>
        <taxon>Mycobacteroides</taxon>
        <taxon>Mycobacteroides abscessus</taxon>
    </lineage>
</organism>
<feature type="compositionally biased region" description="Gly residues" evidence="1">
    <location>
        <begin position="165"/>
        <end position="185"/>
    </location>
</feature>
<reference evidence="2 3" key="1">
    <citation type="submission" date="2016-11" db="EMBL/GenBank/DDBJ databases">
        <authorList>
            <consortium name="Pathogen Informatics"/>
        </authorList>
    </citation>
    <scope>NUCLEOTIDE SEQUENCE [LARGE SCALE GENOMIC DNA]</scope>
    <source>
        <strain evidence="2 3">968</strain>
    </source>
</reference>
<dbReference type="AlphaFoldDB" id="A0A9Q7SIZ5"/>
<feature type="region of interest" description="Disordered" evidence="1">
    <location>
        <begin position="138"/>
        <end position="266"/>
    </location>
</feature>
<dbReference type="EMBL" id="FSFA01000007">
    <property type="protein sequence ID" value="SHY04435.1"/>
    <property type="molecule type" value="Genomic_DNA"/>
</dbReference>
<evidence type="ECO:0000313" key="2">
    <source>
        <dbReference type="EMBL" id="SHY04435.1"/>
    </source>
</evidence>
<feature type="region of interest" description="Disordered" evidence="1">
    <location>
        <begin position="373"/>
        <end position="405"/>
    </location>
</feature>
<proteinExistence type="predicted"/>
<evidence type="ECO:0008006" key="4">
    <source>
        <dbReference type="Google" id="ProtNLM"/>
    </source>
</evidence>
<accession>A0A9Q7SIZ5</accession>
<feature type="compositionally biased region" description="Basic and acidic residues" evidence="1">
    <location>
        <begin position="379"/>
        <end position="392"/>
    </location>
</feature>
<name>A0A9Q7SIZ5_9MYCO</name>
<evidence type="ECO:0000256" key="1">
    <source>
        <dbReference type="SAM" id="MobiDB-lite"/>
    </source>
</evidence>
<gene>
    <name evidence="2" type="ORF">SAMEA2275694_04706</name>
</gene>
<sequence>MSGDGWDGMSHAEIVGKLSQLKPDNAFNLAQSWSDIYSKVSDSAEHYTRAASTMERIWTGDGPDAARQSLKAKYQELQADDGIAAKAGKLQNALTQDGACLTNAGRVPQMYPVPPDNTDKDAKQKLLEAVRAEAERLYTEPLDVTRPKIDDAASDNSGSGAIQQPGGGGGSGGGGGGGNSGGGGTDSKSQSPGGGTDGLADKNTKPQLANGDGQGGQGQGAGSGSGSGAGGGQGAGSGSGAGGSSPFGSGSGTGTGGSGLPLGSTTAAGYGPSGSAGGTGLASGTAGGASALRAGGGLPGGATSGAGANPAAIGAAGVRGGAMGPMGMMGGAGAHGKGGHGEDDDEHETPAILINLDNTYEFMGDLPKASPAVIGDWSEQEKADKQAQEREKRRYKKLGWDVEFE</sequence>
<evidence type="ECO:0000313" key="3">
    <source>
        <dbReference type="Proteomes" id="UP000185183"/>
    </source>
</evidence>
<protein>
    <recommendedName>
        <fullName evidence="4">PPE family protein</fullName>
    </recommendedName>
</protein>
<comment type="caution">
    <text evidence="2">The sequence shown here is derived from an EMBL/GenBank/DDBJ whole genome shotgun (WGS) entry which is preliminary data.</text>
</comment>
<dbReference type="Proteomes" id="UP000185183">
    <property type="component" value="Unassembled WGS sequence"/>
</dbReference>
<dbReference type="RefSeq" id="WP_052523821.1">
    <property type="nucleotide sequence ID" value="NZ_FSCP01000002.1"/>
</dbReference>